<keyword evidence="3" id="KW-1185">Reference proteome</keyword>
<dbReference type="Proteomes" id="UP000534306">
    <property type="component" value="Unassembled WGS sequence"/>
</dbReference>
<proteinExistence type="predicted"/>
<sequence>MKRSLLGLGLLLVAAVGGAGGYLAGESLPQQTTSASEGVAPLEPISIAPIKKPLPVKTPVPSDIPALQAGMNYGRHSFTVIPGGVQVRLALETPNGWKLTRDPKSPGEVKFLEADRERGIRVEAIEPVAQSTDEMMAALEIGLKQSQPPENDVRILGKTTARLRTDNGERTVSTLTYTYIPNQTVRMVIVRWVALDDDNAATVEMSISGLPQDAAALKEIASNATRSVRSAG</sequence>
<gene>
    <name evidence="1" type="ORF">HNR71_000746</name>
    <name evidence="2" type="ORF">HPO96_14120</name>
</gene>
<evidence type="ECO:0000313" key="3">
    <source>
        <dbReference type="Proteomes" id="UP000534306"/>
    </source>
</evidence>
<reference evidence="2 3" key="1">
    <citation type="submission" date="2020-05" db="EMBL/GenBank/DDBJ databases">
        <title>Genome sequence of Kribbella sandramycini ATCC 39419.</title>
        <authorList>
            <person name="Maclea K.S."/>
            <person name="Fair J.L."/>
        </authorList>
    </citation>
    <scope>NUCLEOTIDE SEQUENCE [LARGE SCALE GENOMIC DNA]</scope>
    <source>
        <strain evidence="2 3">ATCC 39419</strain>
    </source>
</reference>
<comment type="caution">
    <text evidence="2">The sequence shown here is derived from an EMBL/GenBank/DDBJ whole genome shotgun (WGS) entry which is preliminary data.</text>
</comment>
<reference evidence="1 4" key="2">
    <citation type="submission" date="2020-08" db="EMBL/GenBank/DDBJ databases">
        <title>Sequencing the genomes of 1000 actinobacteria strains.</title>
        <authorList>
            <person name="Klenk H.-P."/>
        </authorList>
    </citation>
    <scope>NUCLEOTIDE SEQUENCE [LARGE SCALE GENOMIC DNA]</scope>
    <source>
        <strain evidence="1 4">DSM 15626</strain>
    </source>
</reference>
<accession>A0A7Y4KZ77</accession>
<evidence type="ECO:0000313" key="4">
    <source>
        <dbReference type="Proteomes" id="UP000553957"/>
    </source>
</evidence>
<dbReference type="AlphaFoldDB" id="A0A7Y4KZ77"/>
<dbReference type="RefSeq" id="WP_171673894.1">
    <property type="nucleotide sequence ID" value="NZ_BAAAGT010000001.1"/>
</dbReference>
<evidence type="ECO:0000313" key="2">
    <source>
        <dbReference type="EMBL" id="NOL41379.1"/>
    </source>
</evidence>
<protein>
    <recommendedName>
        <fullName evidence="5">Lipoprotein LpqN</fullName>
    </recommendedName>
</protein>
<dbReference type="EMBL" id="JACHKF010000001">
    <property type="protein sequence ID" value="MBB6565109.1"/>
    <property type="molecule type" value="Genomic_DNA"/>
</dbReference>
<dbReference type="EMBL" id="JABJRC010000003">
    <property type="protein sequence ID" value="NOL41379.1"/>
    <property type="molecule type" value="Genomic_DNA"/>
</dbReference>
<evidence type="ECO:0000313" key="1">
    <source>
        <dbReference type="EMBL" id="MBB6565109.1"/>
    </source>
</evidence>
<evidence type="ECO:0008006" key="5">
    <source>
        <dbReference type="Google" id="ProtNLM"/>
    </source>
</evidence>
<dbReference type="Proteomes" id="UP000553957">
    <property type="component" value="Unassembled WGS sequence"/>
</dbReference>
<organism evidence="2 3">
    <name type="scientific">Kribbella sandramycini</name>
    <dbReference type="NCBI Taxonomy" id="60450"/>
    <lineage>
        <taxon>Bacteria</taxon>
        <taxon>Bacillati</taxon>
        <taxon>Actinomycetota</taxon>
        <taxon>Actinomycetes</taxon>
        <taxon>Propionibacteriales</taxon>
        <taxon>Kribbellaceae</taxon>
        <taxon>Kribbella</taxon>
    </lineage>
</organism>
<name>A0A7Y4KZ77_9ACTN</name>